<comment type="caution">
    <text evidence="2">The sequence shown here is derived from an EMBL/GenBank/DDBJ whole genome shotgun (WGS) entry which is preliminary data.</text>
</comment>
<feature type="transmembrane region" description="Helical" evidence="1">
    <location>
        <begin position="107"/>
        <end position="129"/>
    </location>
</feature>
<feature type="transmembrane region" description="Helical" evidence="1">
    <location>
        <begin position="65"/>
        <end position="95"/>
    </location>
</feature>
<dbReference type="PANTHER" id="PTHR40044:SF1">
    <property type="entry name" value="INTEGRAL MEMBRANE PROTEIN"/>
    <property type="match status" value="1"/>
</dbReference>
<sequence length="174" mass="19513">MGPIIKNIKEKKMNNNLDTNFLVKSALVAALYAVLTLLLPMASYGPIQLRFSEIMVLLVFYNKRFIPGLVLGCAIANMFSPMLAFDVIFGTLSSLIAFELIKRTKSLFIASLWPVLMVIVPALGTYFILANDAVLIIMILEFMASEFIMVSIIGVVIFKILEKNNGFMKYIKEF</sequence>
<reference evidence="2 3" key="1">
    <citation type="submission" date="2009-01" db="EMBL/GenBank/DDBJ databases">
        <authorList>
            <person name="Qin X."/>
            <person name="Bachman B."/>
            <person name="Battles P."/>
            <person name="Bell A."/>
            <person name="Bess C."/>
            <person name="Bickham C."/>
            <person name="Chaboub L."/>
            <person name="Chen D."/>
            <person name="Coyle M."/>
            <person name="Deiros D.R."/>
            <person name="Dinh H."/>
            <person name="Forbes L."/>
            <person name="Fowler G."/>
            <person name="Francisco L."/>
            <person name="Fu Q."/>
            <person name="Gubbala S."/>
            <person name="Hale W."/>
            <person name="Han Y."/>
            <person name="Hemphill L."/>
            <person name="Highlander S.K."/>
            <person name="Hirani K."/>
            <person name="Hogues M."/>
            <person name="Jackson L."/>
            <person name="Jakkamsetti A."/>
            <person name="Javaid M."/>
            <person name="Jiang H."/>
            <person name="Korchina V."/>
            <person name="Kovar C."/>
            <person name="Lara F."/>
            <person name="Lee S."/>
            <person name="Mata R."/>
            <person name="Mathew T."/>
            <person name="Moen C."/>
            <person name="Morales K."/>
            <person name="Munidasa M."/>
            <person name="Nazareth L."/>
            <person name="Ngo R."/>
            <person name="Nguyen L."/>
            <person name="Okwuonu G."/>
            <person name="Ongeri F."/>
            <person name="Patil S."/>
            <person name="Petrosino J."/>
            <person name="Pham C."/>
            <person name="Pham P."/>
            <person name="Pu L.-L."/>
            <person name="Puazo M."/>
            <person name="Raj R."/>
            <person name="Reid J."/>
            <person name="Rouhana J."/>
            <person name="Saada N."/>
            <person name="Shang Y."/>
            <person name="Simmons D."/>
            <person name="Thornton R."/>
            <person name="Warren J."/>
            <person name="Weissenberger G."/>
            <person name="Zhang J."/>
            <person name="Zhang L."/>
            <person name="Zhou C."/>
            <person name="Zhu D."/>
            <person name="Muzny D."/>
            <person name="Worley K."/>
            <person name="Gibbs R."/>
        </authorList>
    </citation>
    <scope>NUCLEOTIDE SEQUENCE [LARGE SCALE GENOMIC DNA]</scope>
    <source>
        <strain evidence="2 3">ATCC 35098</strain>
    </source>
</reference>
<dbReference type="eggNOG" id="COG4708">
    <property type="taxonomic scope" value="Bacteria"/>
</dbReference>
<protein>
    <recommendedName>
        <fullName evidence="4">QueT transporter</fullName>
    </recommendedName>
</protein>
<gene>
    <name evidence="2" type="ORF">HMPREF0077_0236</name>
</gene>
<dbReference type="HOGENOM" id="CLU_104115_0_0_9"/>
<dbReference type="PANTHER" id="PTHR40044">
    <property type="entry name" value="INTEGRAL MEMBRANE PROTEIN-RELATED"/>
    <property type="match status" value="1"/>
</dbReference>
<evidence type="ECO:0000313" key="3">
    <source>
        <dbReference type="Proteomes" id="UP000003744"/>
    </source>
</evidence>
<dbReference type="InterPro" id="IPR010387">
    <property type="entry name" value="QueT"/>
</dbReference>
<dbReference type="Pfam" id="PF06177">
    <property type="entry name" value="QueT"/>
    <property type="match status" value="1"/>
</dbReference>
<evidence type="ECO:0000256" key="1">
    <source>
        <dbReference type="SAM" id="Phobius"/>
    </source>
</evidence>
<accession>C2CFH6</accession>
<keyword evidence="1" id="KW-0472">Membrane</keyword>
<organism evidence="2 3">
    <name type="scientific">Anaerococcus tetradius ATCC 35098</name>
    <dbReference type="NCBI Taxonomy" id="525255"/>
    <lineage>
        <taxon>Bacteria</taxon>
        <taxon>Bacillati</taxon>
        <taxon>Bacillota</taxon>
        <taxon>Tissierellia</taxon>
        <taxon>Tissierellales</taxon>
        <taxon>Peptoniphilaceae</taxon>
        <taxon>Anaerococcus</taxon>
    </lineage>
</organism>
<evidence type="ECO:0000313" key="2">
    <source>
        <dbReference type="EMBL" id="EEI83675.1"/>
    </source>
</evidence>
<feature type="transmembrane region" description="Helical" evidence="1">
    <location>
        <begin position="135"/>
        <end position="161"/>
    </location>
</feature>
<keyword evidence="1" id="KW-1133">Transmembrane helix</keyword>
<feature type="transmembrane region" description="Helical" evidence="1">
    <location>
        <begin position="21"/>
        <end position="45"/>
    </location>
</feature>
<keyword evidence="1" id="KW-0812">Transmembrane</keyword>
<dbReference type="Proteomes" id="UP000003744">
    <property type="component" value="Unassembled WGS sequence"/>
</dbReference>
<proteinExistence type="predicted"/>
<dbReference type="PIRSF" id="PIRSF031501">
    <property type="entry name" value="QueT"/>
    <property type="match status" value="1"/>
</dbReference>
<evidence type="ECO:0008006" key="4">
    <source>
        <dbReference type="Google" id="ProtNLM"/>
    </source>
</evidence>
<dbReference type="AlphaFoldDB" id="C2CFH6"/>
<name>C2CFH6_9FIRM</name>
<dbReference type="EMBL" id="ACGC01000011">
    <property type="protein sequence ID" value="EEI83675.1"/>
    <property type="molecule type" value="Genomic_DNA"/>
</dbReference>